<proteinExistence type="predicted"/>
<accession>A0A6B0T283</accession>
<keyword evidence="2" id="KW-1185">Reference proteome</keyword>
<dbReference type="EMBL" id="WUUT01000001">
    <property type="protein sequence ID" value="MXR50346.1"/>
    <property type="molecule type" value="Genomic_DNA"/>
</dbReference>
<reference evidence="1 2" key="1">
    <citation type="submission" date="2019-12" db="EMBL/GenBank/DDBJ databases">
        <title>Isolation and characterization of three novel carbon monoxide-oxidizing members of Halobacteria from salione crusts and soils.</title>
        <authorList>
            <person name="Myers M.R."/>
            <person name="King G.M."/>
        </authorList>
    </citation>
    <scope>NUCLEOTIDE SEQUENCE [LARGE SCALE GENOMIC DNA]</scope>
    <source>
        <strain evidence="1 2">WSH3</strain>
    </source>
</reference>
<organism evidence="1 2">
    <name type="scientific">Halovenus carboxidivorans</name>
    <dbReference type="NCBI Taxonomy" id="2692199"/>
    <lineage>
        <taxon>Archaea</taxon>
        <taxon>Methanobacteriati</taxon>
        <taxon>Methanobacteriota</taxon>
        <taxon>Stenosarchaea group</taxon>
        <taxon>Halobacteria</taxon>
        <taxon>Halobacteriales</taxon>
        <taxon>Haloarculaceae</taxon>
        <taxon>Halovenus</taxon>
    </lineage>
</organism>
<dbReference type="PROSITE" id="PS51257">
    <property type="entry name" value="PROKAR_LIPOPROTEIN"/>
    <property type="match status" value="1"/>
</dbReference>
<dbReference type="Proteomes" id="UP000466535">
    <property type="component" value="Unassembled WGS sequence"/>
</dbReference>
<name>A0A6B0T283_9EURY</name>
<evidence type="ECO:0000313" key="1">
    <source>
        <dbReference type="EMBL" id="MXR50346.1"/>
    </source>
</evidence>
<sequence>MNRRLLVVGVVAVLALAGCAGLGGESEPANEQPSEDAGSSVVETGVRAANATAGATNVTYAVGIEVTEAAAGEDLSNVGATLPQGAFTVDPIRNDEILIGIDTDGDGTIDRGFQESAVDSVDNTDNSFDVRMSSEYTLQAGDVVLVQHPDIDNPGQPGEYTVETRLNGQQTDEDTVLIE</sequence>
<protein>
    <submittedName>
        <fullName evidence="1">Uncharacterized protein</fullName>
    </submittedName>
</protein>
<dbReference type="RefSeq" id="WP_159762484.1">
    <property type="nucleotide sequence ID" value="NZ_WUUT01000001.1"/>
</dbReference>
<dbReference type="AlphaFoldDB" id="A0A6B0T283"/>
<gene>
    <name evidence="1" type="ORF">GRX03_01810</name>
</gene>
<dbReference type="OrthoDB" id="253087at2157"/>
<evidence type="ECO:0000313" key="2">
    <source>
        <dbReference type="Proteomes" id="UP000466535"/>
    </source>
</evidence>
<comment type="caution">
    <text evidence="1">The sequence shown here is derived from an EMBL/GenBank/DDBJ whole genome shotgun (WGS) entry which is preliminary data.</text>
</comment>